<protein>
    <submittedName>
        <fullName evidence="6">Zinc finger, PHD-type</fullName>
    </submittedName>
</protein>
<dbReference type="PANTHER" id="PTHR32410">
    <property type="entry name" value="CYSTEINE/HISTIDINE-RICH C1 DOMAIN FAMILY PROTEIN"/>
    <property type="match status" value="1"/>
</dbReference>
<evidence type="ECO:0000256" key="4">
    <source>
        <dbReference type="ARBA" id="ARBA00022833"/>
    </source>
</evidence>
<evidence type="ECO:0000256" key="3">
    <source>
        <dbReference type="ARBA" id="ARBA00022771"/>
    </source>
</evidence>
<keyword evidence="4" id="KW-0862">Zinc</keyword>
<dbReference type="GO" id="GO:0008270">
    <property type="term" value="F:zinc ion binding"/>
    <property type="evidence" value="ECO:0007669"/>
    <property type="project" value="UniProtKB-KW"/>
</dbReference>
<evidence type="ECO:0000313" key="6">
    <source>
        <dbReference type="EMBL" id="GFA61221.1"/>
    </source>
</evidence>
<dbReference type="SUPFAM" id="SSF57889">
    <property type="entry name" value="Cysteine-rich domain"/>
    <property type="match status" value="3"/>
</dbReference>
<feature type="domain" description="Phorbol-ester/DAG-type" evidence="5">
    <location>
        <begin position="81"/>
        <end position="139"/>
    </location>
</feature>
<comment type="caution">
    <text evidence="6">The sequence shown here is derived from an EMBL/GenBank/DDBJ whole genome shotgun (WGS) entry which is preliminary data.</text>
</comment>
<dbReference type="EMBL" id="BKCJ010454995">
    <property type="protein sequence ID" value="GFA61221.1"/>
    <property type="molecule type" value="Genomic_DNA"/>
</dbReference>
<reference evidence="6" key="1">
    <citation type="journal article" date="2019" name="Sci. Rep.">
        <title>Draft genome of Tanacetum cinerariifolium, the natural source of mosquito coil.</title>
        <authorList>
            <person name="Yamashiro T."/>
            <person name="Shiraishi A."/>
            <person name="Satake H."/>
            <person name="Nakayama K."/>
        </authorList>
    </citation>
    <scope>NUCLEOTIDE SEQUENCE</scope>
</reference>
<keyword evidence="3" id="KW-0863">Zinc-finger</keyword>
<keyword evidence="2" id="KW-0677">Repeat</keyword>
<evidence type="ECO:0000256" key="1">
    <source>
        <dbReference type="ARBA" id="ARBA00022723"/>
    </source>
</evidence>
<gene>
    <name evidence="6" type="ORF">Tci_633193</name>
</gene>
<dbReference type="InterPro" id="IPR019786">
    <property type="entry name" value="Zinc_finger_PHD-type_CS"/>
</dbReference>
<evidence type="ECO:0000256" key="2">
    <source>
        <dbReference type="ARBA" id="ARBA00022737"/>
    </source>
</evidence>
<feature type="domain" description="Phorbol-ester/DAG-type" evidence="5">
    <location>
        <begin position="23"/>
        <end position="80"/>
    </location>
</feature>
<proteinExistence type="predicted"/>
<name>A0A699JYF4_TANCI</name>
<keyword evidence="1" id="KW-0479">Metal-binding</keyword>
<evidence type="ECO:0000259" key="5">
    <source>
        <dbReference type="PROSITE" id="PS50081"/>
    </source>
</evidence>
<dbReference type="InterPro" id="IPR046349">
    <property type="entry name" value="C1-like_sf"/>
</dbReference>
<dbReference type="AlphaFoldDB" id="A0A699JYF4"/>
<dbReference type="InterPro" id="IPR004146">
    <property type="entry name" value="DC1"/>
</dbReference>
<dbReference type="InterPro" id="IPR053192">
    <property type="entry name" value="Vacuole_Formation_Reg"/>
</dbReference>
<dbReference type="PROSITE" id="PS01359">
    <property type="entry name" value="ZF_PHD_1"/>
    <property type="match status" value="1"/>
</dbReference>
<dbReference type="Pfam" id="PF03107">
    <property type="entry name" value="C1_2"/>
    <property type="match status" value="1"/>
</dbReference>
<accession>A0A699JYF4</accession>
<dbReference type="InterPro" id="IPR002219">
    <property type="entry name" value="PKC_DAG/PE"/>
</dbReference>
<sequence>MYKCAQCDFFIDINCAFIPEKTTHEAHPNNLLSRTNASVNLAHRSCKACRYSFGDFMGFHCQSCHFYLHKDCALLLPRMIIHKFNKHPLTLRYEPVENHISEYFCEICEEEFDPARWFYHCTTCAESMHTACVPIKQECEQAIYRKDMKGVYDFINVKFGGTYEIESHPHRVSFVQGTTYHGCCERCSETLKCKMIFKCLTCKFAIDIECADAIESDDAVESDDAIDADAMQSKFKRIWN</sequence>
<dbReference type="PANTHER" id="PTHR32410:SF216">
    <property type="entry name" value="PHORBOL-ESTER_DAG-TYPE DOMAIN-CONTAINING PROTEIN"/>
    <property type="match status" value="1"/>
</dbReference>
<dbReference type="PROSITE" id="PS50081">
    <property type="entry name" value="ZF_DAG_PE_2"/>
    <property type="match status" value="2"/>
</dbReference>
<organism evidence="6">
    <name type="scientific">Tanacetum cinerariifolium</name>
    <name type="common">Dalmatian daisy</name>
    <name type="synonym">Chrysanthemum cinerariifolium</name>
    <dbReference type="NCBI Taxonomy" id="118510"/>
    <lineage>
        <taxon>Eukaryota</taxon>
        <taxon>Viridiplantae</taxon>
        <taxon>Streptophyta</taxon>
        <taxon>Embryophyta</taxon>
        <taxon>Tracheophyta</taxon>
        <taxon>Spermatophyta</taxon>
        <taxon>Magnoliopsida</taxon>
        <taxon>eudicotyledons</taxon>
        <taxon>Gunneridae</taxon>
        <taxon>Pentapetalae</taxon>
        <taxon>asterids</taxon>
        <taxon>campanulids</taxon>
        <taxon>Asterales</taxon>
        <taxon>Asteraceae</taxon>
        <taxon>Asteroideae</taxon>
        <taxon>Anthemideae</taxon>
        <taxon>Anthemidinae</taxon>
        <taxon>Tanacetum</taxon>
    </lineage>
</organism>